<keyword evidence="1" id="KW-1133">Transmembrane helix</keyword>
<proteinExistence type="predicted"/>
<evidence type="ECO:0008006" key="4">
    <source>
        <dbReference type="Google" id="ProtNLM"/>
    </source>
</evidence>
<sequence length="92" mass="10426">MRKSLKKKHDRKLIRAWTLRLILGTAFVYIAGIGMLSLFRRMGGEPFLNVGFLCAFALMPALLLVIFSIPPRRKRNIVPSLALLAPCLGWLF</sequence>
<keyword evidence="1" id="KW-0472">Membrane</keyword>
<reference evidence="3" key="1">
    <citation type="journal article" date="2019" name="Int. J. Syst. Evol. Microbiol.">
        <title>The Global Catalogue of Microorganisms (GCM) 10K type strain sequencing project: providing services to taxonomists for standard genome sequencing and annotation.</title>
        <authorList>
            <consortium name="The Broad Institute Genomics Platform"/>
            <consortium name="The Broad Institute Genome Sequencing Center for Infectious Disease"/>
            <person name="Wu L."/>
            <person name="Ma J."/>
        </authorList>
    </citation>
    <scope>NUCLEOTIDE SEQUENCE [LARGE SCALE GENOMIC DNA]</scope>
    <source>
        <strain evidence="3">CCM 7132</strain>
    </source>
</reference>
<dbReference type="EMBL" id="BMCH01000003">
    <property type="protein sequence ID" value="GGC28075.1"/>
    <property type="molecule type" value="Genomic_DNA"/>
</dbReference>
<dbReference type="SUPFAM" id="SSF82866">
    <property type="entry name" value="Multidrug efflux transporter AcrB transmembrane domain"/>
    <property type="match status" value="1"/>
</dbReference>
<evidence type="ECO:0000313" key="3">
    <source>
        <dbReference type="Proteomes" id="UP000637769"/>
    </source>
</evidence>
<gene>
    <name evidence="2" type="ORF">GCM10007207_11930</name>
</gene>
<accession>A0ABQ1LQB2</accession>
<feature type="transmembrane region" description="Helical" evidence="1">
    <location>
        <begin position="21"/>
        <end position="40"/>
    </location>
</feature>
<organism evidence="2 3">
    <name type="scientific">Asaia siamensis</name>
    <dbReference type="NCBI Taxonomy" id="110479"/>
    <lineage>
        <taxon>Bacteria</taxon>
        <taxon>Pseudomonadati</taxon>
        <taxon>Pseudomonadota</taxon>
        <taxon>Alphaproteobacteria</taxon>
        <taxon>Acetobacterales</taxon>
        <taxon>Acetobacteraceae</taxon>
        <taxon>Asaia</taxon>
    </lineage>
</organism>
<protein>
    <recommendedName>
        <fullName evidence="4">DUF805 domain-containing protein</fullName>
    </recommendedName>
</protein>
<evidence type="ECO:0000256" key="1">
    <source>
        <dbReference type="SAM" id="Phobius"/>
    </source>
</evidence>
<keyword evidence="3" id="KW-1185">Reference proteome</keyword>
<dbReference type="Proteomes" id="UP000637769">
    <property type="component" value="Unassembled WGS sequence"/>
</dbReference>
<comment type="caution">
    <text evidence="2">The sequence shown here is derived from an EMBL/GenBank/DDBJ whole genome shotgun (WGS) entry which is preliminary data.</text>
</comment>
<dbReference type="RefSeq" id="WP_188425902.1">
    <property type="nucleotide sequence ID" value="NZ_BMCH01000003.1"/>
</dbReference>
<name>A0ABQ1LQB2_9PROT</name>
<feature type="transmembrane region" description="Helical" evidence="1">
    <location>
        <begin position="46"/>
        <end position="67"/>
    </location>
</feature>
<evidence type="ECO:0000313" key="2">
    <source>
        <dbReference type="EMBL" id="GGC28075.1"/>
    </source>
</evidence>
<keyword evidence="1" id="KW-0812">Transmembrane</keyword>